<accession>A0A7C3VQ72</accession>
<dbReference type="EMBL" id="DSPX01000017">
    <property type="protein sequence ID" value="HGF99414.1"/>
    <property type="molecule type" value="Genomic_DNA"/>
</dbReference>
<dbReference type="AlphaFoldDB" id="A0A7C3VQ72"/>
<evidence type="ECO:0000313" key="1">
    <source>
        <dbReference type="EMBL" id="HGF99414.1"/>
    </source>
</evidence>
<dbReference type="SUPFAM" id="SSF101756">
    <property type="entry name" value="Hypothetical protein YgiW"/>
    <property type="match status" value="1"/>
</dbReference>
<organism evidence="1">
    <name type="scientific">Planktothricoides sp. SpSt-374</name>
    <dbReference type="NCBI Taxonomy" id="2282167"/>
    <lineage>
        <taxon>Bacteria</taxon>
        <taxon>Bacillati</taxon>
        <taxon>Cyanobacteriota</taxon>
        <taxon>Cyanophyceae</taxon>
        <taxon>Oscillatoriophycideae</taxon>
        <taxon>Oscillatoriales</taxon>
        <taxon>Oscillatoriaceae</taxon>
        <taxon>Planktothricoides</taxon>
    </lineage>
</organism>
<dbReference type="PROSITE" id="PS51257">
    <property type="entry name" value="PROKAR_LIPOPROTEIN"/>
    <property type="match status" value="1"/>
</dbReference>
<gene>
    <name evidence="1" type="ORF">ENR15_01760</name>
</gene>
<proteinExistence type="predicted"/>
<name>A0A7C3VQ72_9CYAN</name>
<protein>
    <submittedName>
        <fullName evidence="1">Uncharacterized protein</fullName>
    </submittedName>
</protein>
<comment type="caution">
    <text evidence="1">The sequence shown here is derived from an EMBL/GenBank/DDBJ whole genome shotgun (WGS) entry which is preliminary data.</text>
</comment>
<sequence length="128" mass="14219">MMLAKTFKITTLAILLGGLLGGCDNSTPFGIRVSRIGDVKGNWEKYSTVYLEGQVRKRVPFLDSSAYLLEDDSGNIWVVTTATPPNEGEPVMIKGQVKYQSIPISGQELGEVYILEQKQLEQKQPEQK</sequence>
<reference evidence="1" key="1">
    <citation type="journal article" date="2020" name="mSystems">
        <title>Genome- and Community-Level Interaction Insights into Carbon Utilization and Element Cycling Functions of Hydrothermarchaeota in Hydrothermal Sediment.</title>
        <authorList>
            <person name="Zhou Z."/>
            <person name="Liu Y."/>
            <person name="Xu W."/>
            <person name="Pan J."/>
            <person name="Luo Z.H."/>
            <person name="Li M."/>
        </authorList>
    </citation>
    <scope>NUCLEOTIDE SEQUENCE [LARGE SCALE GENOMIC DNA]</scope>
    <source>
        <strain evidence="1">SpSt-374</strain>
    </source>
</reference>
<dbReference type="InterPro" id="IPR036700">
    <property type="entry name" value="BOBF_sf"/>
</dbReference>